<keyword evidence="1" id="KW-0812">Transmembrane</keyword>
<dbReference type="GO" id="GO:0016020">
    <property type="term" value="C:membrane"/>
    <property type="evidence" value="ECO:0007669"/>
    <property type="project" value="TreeGrafter"/>
</dbReference>
<comment type="caution">
    <text evidence="3">The sequence shown here is derived from an EMBL/GenBank/DDBJ whole genome shotgun (WGS) entry which is preliminary data.</text>
</comment>
<proteinExistence type="predicted"/>
<reference evidence="3 4" key="1">
    <citation type="journal article" date="2014" name="Genome Announc.">
        <title>Draft Genome Sequences of Marine Flavobacterium Algibacter lectus Strains SS8 and NR4.</title>
        <authorList>
            <person name="Takatani N."/>
            <person name="Nakanishi M."/>
            <person name="Meirelles P."/>
            <person name="Mino S."/>
            <person name="Suda W."/>
            <person name="Oshima K."/>
            <person name="Hattori M."/>
            <person name="Ohkuma M."/>
            <person name="Hosokawa M."/>
            <person name="Miyashita K."/>
            <person name="Thompson F.L."/>
            <person name="Niwa A."/>
            <person name="Sawabe T."/>
            <person name="Sawabe T."/>
        </authorList>
    </citation>
    <scope>NUCLEOTIDE SEQUENCE [LARGE SCALE GENOMIC DNA]</scope>
    <source>
        <strain evidence="4">JCM19274</strain>
    </source>
</reference>
<dbReference type="InterPro" id="IPR002656">
    <property type="entry name" value="Acyl_transf_3_dom"/>
</dbReference>
<accession>A0A090X730</accession>
<evidence type="ECO:0000313" key="3">
    <source>
        <dbReference type="EMBL" id="GAL82317.1"/>
    </source>
</evidence>
<evidence type="ECO:0000313" key="4">
    <source>
        <dbReference type="Proteomes" id="UP000029643"/>
    </source>
</evidence>
<feature type="transmembrane region" description="Helical" evidence="1">
    <location>
        <begin position="89"/>
        <end position="110"/>
    </location>
</feature>
<keyword evidence="1" id="KW-0472">Membrane</keyword>
<feature type="transmembrane region" description="Helical" evidence="1">
    <location>
        <begin position="340"/>
        <end position="360"/>
    </location>
</feature>
<dbReference type="InterPro" id="IPR050879">
    <property type="entry name" value="Acyltransferase_3"/>
</dbReference>
<dbReference type="GO" id="GO:0000271">
    <property type="term" value="P:polysaccharide biosynthetic process"/>
    <property type="evidence" value="ECO:0007669"/>
    <property type="project" value="TreeGrafter"/>
</dbReference>
<keyword evidence="1" id="KW-1133">Transmembrane helix</keyword>
<dbReference type="Pfam" id="PF01757">
    <property type="entry name" value="Acyl_transf_3"/>
    <property type="match status" value="1"/>
</dbReference>
<feature type="domain" description="Acyltransferase 3" evidence="2">
    <location>
        <begin position="11"/>
        <end position="357"/>
    </location>
</feature>
<evidence type="ECO:0000256" key="1">
    <source>
        <dbReference type="SAM" id="Phobius"/>
    </source>
</evidence>
<dbReference type="RefSeq" id="WP_042501042.1">
    <property type="nucleotide sequence ID" value="NZ_BBNU01000025.1"/>
</dbReference>
<dbReference type="PANTHER" id="PTHR23028">
    <property type="entry name" value="ACETYLTRANSFERASE"/>
    <property type="match status" value="1"/>
</dbReference>
<sequence>MSISAKHRIFGLDVVRATAILLVLCSHSTLLLFPNESHFIITIVQFFGAIGVDLFFVLSGFLIGGIIIKNIDNNKTTPRDFIQFWVRRWFKTLPNYFLVLLLNISVFYLFNKEIIDGIGDFFVFIQNFKTEMPDFFTESWSLSIEEFAYLLVPVLLLVAIHFSKTASKIKLFVLVTLGVIFAVFLARLLFYFDNDITSYKTWSHQVRKVVIYRIDSIYYGFLAAYFFTKGRLLWNRYKTSAFICGLILFFSMHGFIFIFNSEPQTHPLFYTVFYLPFLSISLLLLFPVFSNWEKGLLLKEQITFISLISYALYLLNYSLILLPLQRIFNVETFSSIEKVMILVFYWGASFFFSYLLYAYFEKPIMTFRNSRFINKYFC</sequence>
<feature type="transmembrane region" description="Helical" evidence="1">
    <location>
        <begin position="240"/>
        <end position="259"/>
    </location>
</feature>
<feature type="transmembrane region" description="Helical" evidence="1">
    <location>
        <begin position="271"/>
        <end position="290"/>
    </location>
</feature>
<dbReference type="EMBL" id="BBNU01000025">
    <property type="protein sequence ID" value="GAL82317.1"/>
    <property type="molecule type" value="Genomic_DNA"/>
</dbReference>
<feature type="transmembrane region" description="Helical" evidence="1">
    <location>
        <begin position="171"/>
        <end position="190"/>
    </location>
</feature>
<feature type="transmembrane region" description="Helical" evidence="1">
    <location>
        <begin position="302"/>
        <end position="320"/>
    </location>
</feature>
<feature type="transmembrane region" description="Helical" evidence="1">
    <location>
        <begin position="39"/>
        <end position="68"/>
    </location>
</feature>
<feature type="transmembrane region" description="Helical" evidence="1">
    <location>
        <begin position="210"/>
        <end position="228"/>
    </location>
</feature>
<dbReference type="GO" id="GO:0016747">
    <property type="term" value="F:acyltransferase activity, transferring groups other than amino-acyl groups"/>
    <property type="evidence" value="ECO:0007669"/>
    <property type="project" value="InterPro"/>
</dbReference>
<feature type="transmembrane region" description="Helical" evidence="1">
    <location>
        <begin position="140"/>
        <end position="159"/>
    </location>
</feature>
<dbReference type="STRING" id="221126.SAMN04489722_11032"/>
<dbReference type="Proteomes" id="UP000029643">
    <property type="component" value="Unassembled WGS sequence"/>
</dbReference>
<feature type="transmembrane region" description="Helical" evidence="1">
    <location>
        <begin position="12"/>
        <end position="33"/>
    </location>
</feature>
<keyword evidence="3" id="KW-0012">Acyltransferase</keyword>
<dbReference type="AlphaFoldDB" id="A0A090X730"/>
<keyword evidence="3" id="KW-0808">Transferase</keyword>
<organism evidence="3 4">
    <name type="scientific">Algibacter lectus</name>
    <dbReference type="NCBI Taxonomy" id="221126"/>
    <lineage>
        <taxon>Bacteria</taxon>
        <taxon>Pseudomonadati</taxon>
        <taxon>Bacteroidota</taxon>
        <taxon>Flavobacteriia</taxon>
        <taxon>Flavobacteriales</taxon>
        <taxon>Flavobacteriaceae</taxon>
        <taxon>Algibacter</taxon>
    </lineage>
</organism>
<dbReference type="PANTHER" id="PTHR23028:SF53">
    <property type="entry name" value="ACYL_TRANSF_3 DOMAIN-CONTAINING PROTEIN"/>
    <property type="match status" value="1"/>
</dbReference>
<gene>
    <name evidence="3" type="ORF">JCM19274_2094</name>
</gene>
<protein>
    <submittedName>
        <fullName evidence="3">Acyltransferase</fullName>
    </submittedName>
</protein>
<name>A0A090X730_9FLAO</name>
<evidence type="ECO:0000259" key="2">
    <source>
        <dbReference type="Pfam" id="PF01757"/>
    </source>
</evidence>